<name>A0A421AXZ1_9PSEU</name>
<dbReference type="Proteomes" id="UP000282454">
    <property type="component" value="Unassembled WGS sequence"/>
</dbReference>
<evidence type="ECO:0008006" key="5">
    <source>
        <dbReference type="Google" id="ProtNLM"/>
    </source>
</evidence>
<evidence type="ECO:0000313" key="3">
    <source>
        <dbReference type="EMBL" id="RLK54696.1"/>
    </source>
</evidence>
<comment type="caution">
    <text evidence="3">The sequence shown here is derived from an EMBL/GenBank/DDBJ whole genome shotgun (WGS) entry which is preliminary data.</text>
</comment>
<evidence type="ECO:0000313" key="4">
    <source>
        <dbReference type="Proteomes" id="UP000282454"/>
    </source>
</evidence>
<feature type="region of interest" description="Disordered" evidence="1">
    <location>
        <begin position="23"/>
        <end position="75"/>
    </location>
</feature>
<feature type="compositionally biased region" description="Low complexity" evidence="1">
    <location>
        <begin position="30"/>
        <end position="64"/>
    </location>
</feature>
<reference evidence="3 4" key="1">
    <citation type="submission" date="2018-10" db="EMBL/GenBank/DDBJ databases">
        <title>Genomic Encyclopedia of Archaeal and Bacterial Type Strains, Phase II (KMG-II): from individual species to whole genera.</title>
        <authorList>
            <person name="Goeker M."/>
        </authorList>
    </citation>
    <scope>NUCLEOTIDE SEQUENCE [LARGE SCALE GENOMIC DNA]</scope>
    <source>
        <strain evidence="3 4">DSM 45657</strain>
    </source>
</reference>
<keyword evidence="4" id="KW-1185">Reference proteome</keyword>
<feature type="chain" id="PRO_5039443715" description="Subtilisin inhibitor-like" evidence="2">
    <location>
        <begin position="24"/>
        <end position="165"/>
    </location>
</feature>
<gene>
    <name evidence="3" type="ORF">CLV68_5730</name>
</gene>
<evidence type="ECO:0000256" key="2">
    <source>
        <dbReference type="SAM" id="SignalP"/>
    </source>
</evidence>
<feature type="signal peptide" evidence="2">
    <location>
        <begin position="1"/>
        <end position="23"/>
    </location>
</feature>
<evidence type="ECO:0000256" key="1">
    <source>
        <dbReference type="SAM" id="MobiDB-lite"/>
    </source>
</evidence>
<proteinExistence type="predicted"/>
<organism evidence="3 4">
    <name type="scientific">Actinokineospora cianjurensis</name>
    <dbReference type="NCBI Taxonomy" id="585224"/>
    <lineage>
        <taxon>Bacteria</taxon>
        <taxon>Bacillati</taxon>
        <taxon>Actinomycetota</taxon>
        <taxon>Actinomycetes</taxon>
        <taxon>Pseudonocardiales</taxon>
        <taxon>Pseudonocardiaceae</taxon>
        <taxon>Actinokineospora</taxon>
    </lineage>
</organism>
<sequence length="165" mass="17373">MRSIAGLLLLAALITGCSGPVTGTASGVDTTSTTTTPKPTTTTTAKPTTAKSTTKRPTTTTTAKPKSDVPVVDESAPTTYCDRPFKGALGKNMLAAVVETPRGRLNCEQAAAILFDYYAARPEPKTGQSDFEIGPMRCNQVAEPALPQVVCADEDNLIYSMWAQT</sequence>
<dbReference type="EMBL" id="RCDD01000006">
    <property type="protein sequence ID" value="RLK54696.1"/>
    <property type="molecule type" value="Genomic_DNA"/>
</dbReference>
<keyword evidence="2" id="KW-0732">Signal</keyword>
<dbReference type="AlphaFoldDB" id="A0A421AXZ1"/>
<protein>
    <recommendedName>
        <fullName evidence="5">Subtilisin inhibitor-like</fullName>
    </recommendedName>
</protein>
<accession>A0A421AXZ1</accession>
<dbReference type="PROSITE" id="PS51257">
    <property type="entry name" value="PROKAR_LIPOPROTEIN"/>
    <property type="match status" value="1"/>
</dbReference>